<feature type="region of interest" description="Disordered" evidence="1">
    <location>
        <begin position="80"/>
        <end position="126"/>
    </location>
</feature>
<keyword evidence="3" id="KW-1185">Reference proteome</keyword>
<sequence>MGVFALGLPCRAAEFAFDYHGFALMAAAVTRTVLVAEWGGTDYAWSDPVTLGMATGGLFSTRLISSSLDIWCAPGRVDSPPTSTMSAAAVTSSKPRSVVNHRPREQIGGHVEDAQSPGTCDPMAPS</sequence>
<feature type="compositionally biased region" description="Basic and acidic residues" evidence="1">
    <location>
        <begin position="102"/>
        <end position="113"/>
    </location>
</feature>
<evidence type="ECO:0000256" key="1">
    <source>
        <dbReference type="SAM" id="MobiDB-lite"/>
    </source>
</evidence>
<protein>
    <submittedName>
        <fullName evidence="2">Uncharacterized protein</fullName>
    </submittedName>
</protein>
<proteinExistence type="predicted"/>
<evidence type="ECO:0000313" key="3">
    <source>
        <dbReference type="Proteomes" id="UP001500456"/>
    </source>
</evidence>
<accession>A0ABP7TE56</accession>
<reference evidence="3" key="1">
    <citation type="journal article" date="2019" name="Int. J. Syst. Evol. Microbiol.">
        <title>The Global Catalogue of Microorganisms (GCM) 10K type strain sequencing project: providing services to taxonomists for standard genome sequencing and annotation.</title>
        <authorList>
            <consortium name="The Broad Institute Genomics Platform"/>
            <consortium name="The Broad Institute Genome Sequencing Center for Infectious Disease"/>
            <person name="Wu L."/>
            <person name="Ma J."/>
        </authorList>
    </citation>
    <scope>NUCLEOTIDE SEQUENCE [LARGE SCALE GENOMIC DNA]</scope>
    <source>
        <strain evidence="3">JCM 16924</strain>
    </source>
</reference>
<dbReference type="Proteomes" id="UP001500456">
    <property type="component" value="Unassembled WGS sequence"/>
</dbReference>
<evidence type="ECO:0000313" key="2">
    <source>
        <dbReference type="EMBL" id="GAA4025025.1"/>
    </source>
</evidence>
<comment type="caution">
    <text evidence="2">The sequence shown here is derived from an EMBL/GenBank/DDBJ whole genome shotgun (WGS) entry which is preliminary data.</text>
</comment>
<organism evidence="2 3">
    <name type="scientific">Streptomyces plumbiresistens</name>
    <dbReference type="NCBI Taxonomy" id="511811"/>
    <lineage>
        <taxon>Bacteria</taxon>
        <taxon>Bacillati</taxon>
        <taxon>Actinomycetota</taxon>
        <taxon>Actinomycetes</taxon>
        <taxon>Kitasatosporales</taxon>
        <taxon>Streptomycetaceae</taxon>
        <taxon>Streptomyces</taxon>
    </lineage>
</organism>
<dbReference type="EMBL" id="BAAAZX010000037">
    <property type="protein sequence ID" value="GAA4025025.1"/>
    <property type="molecule type" value="Genomic_DNA"/>
</dbReference>
<name>A0ABP7TE56_9ACTN</name>
<feature type="compositionally biased region" description="Low complexity" evidence="1">
    <location>
        <begin position="80"/>
        <end position="93"/>
    </location>
</feature>
<dbReference type="RefSeq" id="WP_425587744.1">
    <property type="nucleotide sequence ID" value="NZ_BAAAZX010000037.1"/>
</dbReference>
<gene>
    <name evidence="2" type="ORF">GCM10022232_83060</name>
</gene>